<dbReference type="InterPro" id="IPR007404">
    <property type="entry name" value="YdjM-like"/>
</dbReference>
<dbReference type="InterPro" id="IPR053170">
    <property type="entry name" value="Transcription_regulator"/>
</dbReference>
<feature type="transmembrane region" description="Helical" evidence="1">
    <location>
        <begin position="87"/>
        <end position="109"/>
    </location>
</feature>
<reference evidence="2 3" key="1">
    <citation type="submission" date="2019-01" db="EMBL/GenBank/DDBJ databases">
        <title>Insights into ecological role of a new deltaproteobacterial order Candidatus Sinidesulfobacterales (Sva0485) by metagenomics and metatranscriptomics.</title>
        <authorList>
            <person name="Tan S."/>
            <person name="Liu J."/>
            <person name="Fang Y."/>
            <person name="Hedlund B."/>
            <person name="Lian Z.-H."/>
            <person name="Huang L.-Y."/>
            <person name="Li J.-T."/>
            <person name="Huang L.-N."/>
            <person name="Li W.-J."/>
            <person name="Jiang H.-C."/>
            <person name="Dong H.-L."/>
            <person name="Shu W.-S."/>
        </authorList>
    </citation>
    <scope>NUCLEOTIDE SEQUENCE [LARGE SCALE GENOMIC DNA]</scope>
    <source>
        <strain evidence="2">AP4</strain>
    </source>
</reference>
<protein>
    <submittedName>
        <fullName evidence="2">Metal-dependent hydrolase</fullName>
    </submittedName>
</protein>
<dbReference type="EMBL" id="SHMQ01000005">
    <property type="protein sequence ID" value="RZV39844.1"/>
    <property type="molecule type" value="Genomic_DNA"/>
</dbReference>
<feature type="transmembrane region" description="Helical" evidence="1">
    <location>
        <begin position="130"/>
        <end position="157"/>
    </location>
</feature>
<sequence length="176" mass="19541">MIRITHLAGGVLVSAAYIDLANIPYDKTLPFYFFAGLAGSVLPDIDLIMGRRTDTSVMLKHRGITHTFLFVVLCIIGIKLAELYSGGGFLVSPGMIFVFVLCVLSHFALDTLNYEGILLLWPLSGRRFALRLIKAGSFAEFVLVLLPLSILAALLIYKLNFFGGLHGLRFMEIRRF</sequence>
<keyword evidence="2" id="KW-0378">Hydrolase</keyword>
<evidence type="ECO:0000256" key="1">
    <source>
        <dbReference type="SAM" id="Phobius"/>
    </source>
</evidence>
<dbReference type="GO" id="GO:0016787">
    <property type="term" value="F:hydrolase activity"/>
    <property type="evidence" value="ECO:0007669"/>
    <property type="project" value="UniProtKB-KW"/>
</dbReference>
<dbReference type="PANTHER" id="PTHR40031">
    <property type="entry name" value="HYPOTHETICAL MEMBRANE SPANNING PROTEIN"/>
    <property type="match status" value="1"/>
</dbReference>
<feature type="transmembrane region" description="Helical" evidence="1">
    <location>
        <begin position="63"/>
        <end position="81"/>
    </location>
</feature>
<evidence type="ECO:0000313" key="3">
    <source>
        <dbReference type="Proteomes" id="UP000322454"/>
    </source>
</evidence>
<dbReference type="PANTHER" id="PTHR40031:SF1">
    <property type="entry name" value="MEMBRANE-BOUND METAL-DEPENDENT HYDROLASE"/>
    <property type="match status" value="1"/>
</dbReference>
<dbReference type="Proteomes" id="UP000322454">
    <property type="component" value="Unassembled WGS sequence"/>
</dbReference>
<proteinExistence type="predicted"/>
<dbReference type="AlphaFoldDB" id="A0A520XF85"/>
<keyword evidence="1" id="KW-0812">Transmembrane</keyword>
<keyword evidence="1" id="KW-0472">Membrane</keyword>
<feature type="transmembrane region" description="Helical" evidence="1">
    <location>
        <begin position="31"/>
        <end position="51"/>
    </location>
</feature>
<accession>A0A520XF85</accession>
<keyword evidence="1" id="KW-1133">Transmembrane helix</keyword>
<gene>
    <name evidence="2" type="ORF">EVJ48_02675</name>
</gene>
<name>A0A520XF85_9DELT</name>
<dbReference type="Pfam" id="PF04307">
    <property type="entry name" value="YdjM"/>
    <property type="match status" value="1"/>
</dbReference>
<evidence type="ECO:0000313" key="2">
    <source>
        <dbReference type="EMBL" id="RZV39844.1"/>
    </source>
</evidence>
<organism evidence="2 3">
    <name type="scientific">Candidatus Acidulodesulfobacterium acidiphilum</name>
    <dbReference type="NCBI Taxonomy" id="2597224"/>
    <lineage>
        <taxon>Bacteria</taxon>
        <taxon>Deltaproteobacteria</taxon>
        <taxon>Candidatus Acidulodesulfobacterales</taxon>
        <taxon>Candidatus Acidulodesulfobacterium</taxon>
    </lineage>
</organism>
<comment type="caution">
    <text evidence="2">The sequence shown here is derived from an EMBL/GenBank/DDBJ whole genome shotgun (WGS) entry which is preliminary data.</text>
</comment>